<feature type="domain" description="PD-(D/E)XK endonuclease-like" evidence="1">
    <location>
        <begin position="481"/>
        <end position="686"/>
    </location>
</feature>
<dbReference type="EMBL" id="FNWU01000001">
    <property type="protein sequence ID" value="SEH41850.1"/>
    <property type="molecule type" value="Genomic_DNA"/>
</dbReference>
<gene>
    <name evidence="2" type="ORF">SAMN05192561_101836</name>
</gene>
<evidence type="ECO:0000313" key="3">
    <source>
        <dbReference type="Proteomes" id="UP000199215"/>
    </source>
</evidence>
<dbReference type="InterPro" id="IPR038726">
    <property type="entry name" value="PDDEXK_AddAB-type"/>
</dbReference>
<evidence type="ECO:0000259" key="1">
    <source>
        <dbReference type="Pfam" id="PF12705"/>
    </source>
</evidence>
<dbReference type="AlphaFoldDB" id="A0A1H6I659"/>
<dbReference type="InterPro" id="IPR027417">
    <property type="entry name" value="P-loop_NTPase"/>
</dbReference>
<dbReference type="STRING" id="1267564.SAMN05192561_101836"/>
<keyword evidence="3" id="KW-1185">Reference proteome</keyword>
<dbReference type="Proteomes" id="UP000199215">
    <property type="component" value="Unassembled WGS sequence"/>
</dbReference>
<organism evidence="2 3">
    <name type="scientific">Halopenitus malekzadehii</name>
    <dbReference type="NCBI Taxonomy" id="1267564"/>
    <lineage>
        <taxon>Archaea</taxon>
        <taxon>Methanobacteriati</taxon>
        <taxon>Methanobacteriota</taxon>
        <taxon>Stenosarchaea group</taxon>
        <taxon>Halobacteria</taxon>
        <taxon>Halobacteriales</taxon>
        <taxon>Haloferacaceae</taxon>
        <taxon>Halopenitus</taxon>
    </lineage>
</organism>
<reference evidence="2 3" key="1">
    <citation type="submission" date="2016-10" db="EMBL/GenBank/DDBJ databases">
        <authorList>
            <person name="de Groot N.N."/>
        </authorList>
    </citation>
    <scope>NUCLEOTIDE SEQUENCE [LARGE SCALE GENOMIC DNA]</scope>
    <source>
        <strain evidence="2 3">IBRC-M10418</strain>
    </source>
</reference>
<name>A0A1H6I659_9EURY</name>
<sequence>MAVTRSRSIDALYDAVADYDLVLTTDSPLSLALNRRLDRPRLGRFAATPRMLASGELNPQDDRSLFLRLVNETDIRYKHAAHLLENVLGCWEETGDLRAILDYDRFDAEETRQAISVVESAESSHRDLAEYRIEDGTSVAVIGEKQFTALDKSVLPDDYDAIDPFADDEFDLPEFHVFDGPTAIVDAVVENVSPETADDVAIIMDGGGEYPALVESAFEAAGIPFYGGPGFTDDETIRTYLRLLRTAHSDSRARVSDVRPILTHLGRPPSVVDDETFLHELDHEDLRPLQEFCRTIGDYTFGETVATFEDWSGKSLDAFHEELRALGLHDDRVTSDSIDDLEFYLQSFDVPVDHDDSGVLLADATAAAYVDRPVVFSLGMDVDWTHRILDRPWIDADATDEQYLRQFQILLQNGRDQYYLVQETSAGQPVTPCLYFHDLLDDDFETIADLPHISHTRLSGDGDAGFEKEDIDVAPSEIDVVSQSSLNTFINCPRDYYFDRIVDNPDREYFQKGNLFHDYAEFYVNHPDVIEGADRSALVDLMLAEMRPYVPDVELEPLETEFEIGLDTIEQFVAADPPTDREYSHYERQEGDNFFADHFGKSIDSPITERWFENPDLGGKGKVDLIHAPDTLLDYKSGGRTSASTVVSGSDIEAISDEPDFQALLYLAHHRQEHPDERLEFVFFHVLELVDDVVAGEPDLEDALVRVTYHPMSFGTYVGSREAFDALCDGVAESNDRRKTLERLGYDAYKSFFKRHDFPETDDTDELLATEFAARFTEYAKAEVGDYVYVEDGTETALKKLVRIRGRNYFEDEVDAFEAFLDAQIDRINQYRASQFPVEEPNVDRVTHRDLIRTDDRGRLHNDD</sequence>
<dbReference type="OrthoDB" id="319934at2157"/>
<protein>
    <submittedName>
        <fullName evidence="2">PD-(D/E)XK nuclease superfamily protein</fullName>
    </submittedName>
</protein>
<dbReference type="RefSeq" id="WP_092814647.1">
    <property type="nucleotide sequence ID" value="NZ_FNWU01000001.1"/>
</dbReference>
<dbReference type="SUPFAM" id="SSF52540">
    <property type="entry name" value="P-loop containing nucleoside triphosphate hydrolases"/>
    <property type="match status" value="1"/>
</dbReference>
<evidence type="ECO:0000313" key="2">
    <source>
        <dbReference type="EMBL" id="SEH41850.1"/>
    </source>
</evidence>
<accession>A0A1H6I659</accession>
<dbReference type="Pfam" id="PF12705">
    <property type="entry name" value="PDDEXK_1"/>
    <property type="match status" value="1"/>
</dbReference>
<proteinExistence type="predicted"/>